<dbReference type="PANTHER" id="PTHR34988">
    <property type="entry name" value="PROTEIN, PUTATIVE-RELATED"/>
    <property type="match status" value="1"/>
</dbReference>
<accession>A0A931SC54</accession>
<dbReference type="AlphaFoldDB" id="A0A931SC54"/>
<gene>
    <name evidence="2" type="ORF">HYT40_00515</name>
</gene>
<proteinExistence type="predicted"/>
<dbReference type="SUPFAM" id="SSF117856">
    <property type="entry name" value="AF0104/ALDC/Ptd012-like"/>
    <property type="match status" value="1"/>
</dbReference>
<protein>
    <submittedName>
        <fullName evidence="2">DNA-binding protein</fullName>
    </submittedName>
</protein>
<feature type="domain" description="PPC" evidence="1">
    <location>
        <begin position="5"/>
        <end position="141"/>
    </location>
</feature>
<evidence type="ECO:0000259" key="1">
    <source>
        <dbReference type="PROSITE" id="PS51742"/>
    </source>
</evidence>
<dbReference type="InterPro" id="IPR025707">
    <property type="entry name" value="DNA_bp_PD1"/>
</dbReference>
<dbReference type="GO" id="GO:0003677">
    <property type="term" value="F:DNA binding"/>
    <property type="evidence" value="ECO:0007669"/>
    <property type="project" value="UniProtKB-KW"/>
</dbReference>
<sequence length="142" mass="15706">MRVIHQANNTHVLAWNRGEEVLSGLREYLVSENIRAGHLAGLGAAESLEIAFYNLETKEYEKRATNYDVEILSLVGNVAMLEGQPIIHLHGVFAKRDFSAFGGHIFRIVVAGACEIHLTVLDGLMQREYDEATGLNLLCGVN</sequence>
<dbReference type="Proteomes" id="UP000724148">
    <property type="component" value="Unassembled WGS sequence"/>
</dbReference>
<name>A0A931SC54_9BACT</name>
<dbReference type="EMBL" id="JACOZA010000007">
    <property type="protein sequence ID" value="MBI2096631.1"/>
    <property type="molecule type" value="Genomic_DNA"/>
</dbReference>
<dbReference type="CDD" id="cd11378">
    <property type="entry name" value="DUF296"/>
    <property type="match status" value="1"/>
</dbReference>
<dbReference type="Pfam" id="PF03479">
    <property type="entry name" value="PCC"/>
    <property type="match status" value="1"/>
</dbReference>
<organism evidence="2 3">
    <name type="scientific">Candidatus Sungiibacteriota bacterium</name>
    <dbReference type="NCBI Taxonomy" id="2750080"/>
    <lineage>
        <taxon>Bacteria</taxon>
        <taxon>Candidatus Sungiibacteriota</taxon>
    </lineage>
</organism>
<dbReference type="InterPro" id="IPR005175">
    <property type="entry name" value="PPC_dom"/>
</dbReference>
<evidence type="ECO:0000313" key="3">
    <source>
        <dbReference type="Proteomes" id="UP000724148"/>
    </source>
</evidence>
<dbReference type="PIRSF" id="PIRSF016702">
    <property type="entry name" value="DNA_bp_PD1"/>
    <property type="match status" value="1"/>
</dbReference>
<reference evidence="2" key="1">
    <citation type="submission" date="2020-07" db="EMBL/GenBank/DDBJ databases">
        <title>Huge and variable diversity of episymbiotic CPR bacteria and DPANN archaea in groundwater ecosystems.</title>
        <authorList>
            <person name="He C.Y."/>
            <person name="Keren R."/>
            <person name="Whittaker M."/>
            <person name="Farag I.F."/>
            <person name="Doudna J."/>
            <person name="Cate J.H.D."/>
            <person name="Banfield J.F."/>
        </authorList>
    </citation>
    <scope>NUCLEOTIDE SEQUENCE</scope>
    <source>
        <strain evidence="2">NC_groundwater_193_Ag_S-0.1um_51_7</strain>
    </source>
</reference>
<dbReference type="PANTHER" id="PTHR34988:SF1">
    <property type="entry name" value="DNA-BINDING PROTEIN"/>
    <property type="match status" value="1"/>
</dbReference>
<evidence type="ECO:0000313" key="2">
    <source>
        <dbReference type="EMBL" id="MBI2096631.1"/>
    </source>
</evidence>
<dbReference type="PROSITE" id="PS51742">
    <property type="entry name" value="PPC"/>
    <property type="match status" value="1"/>
</dbReference>
<keyword evidence="2" id="KW-0238">DNA-binding</keyword>
<dbReference type="Gene3D" id="3.30.1330.80">
    <property type="entry name" value="Hypothetical protein, similar to alpha- acetolactate decarboxylase, domain 2"/>
    <property type="match status" value="1"/>
</dbReference>
<comment type="caution">
    <text evidence="2">The sequence shown here is derived from an EMBL/GenBank/DDBJ whole genome shotgun (WGS) entry which is preliminary data.</text>
</comment>